<protein>
    <recommendedName>
        <fullName evidence="4">HTH La-type RNA-binding domain-containing protein</fullName>
    </recommendedName>
</protein>
<dbReference type="EMBL" id="JBFXLQ010000002">
    <property type="protein sequence ID" value="KAL2872120.1"/>
    <property type="molecule type" value="Genomic_DNA"/>
</dbReference>
<feature type="region of interest" description="Disordered" evidence="3">
    <location>
        <begin position="722"/>
        <end position="747"/>
    </location>
</feature>
<dbReference type="Proteomes" id="UP001610432">
    <property type="component" value="Unassembled WGS sequence"/>
</dbReference>
<feature type="compositionally biased region" description="Basic and acidic residues" evidence="3">
    <location>
        <begin position="460"/>
        <end position="478"/>
    </location>
</feature>
<feature type="compositionally biased region" description="Polar residues" evidence="3">
    <location>
        <begin position="103"/>
        <end position="125"/>
    </location>
</feature>
<feature type="compositionally biased region" description="Polar residues" evidence="3">
    <location>
        <begin position="15"/>
        <end position="46"/>
    </location>
</feature>
<gene>
    <name evidence="5" type="ORF">BJX67DRAFT_99724</name>
</gene>
<dbReference type="SMART" id="SM00715">
    <property type="entry name" value="LA"/>
    <property type="match status" value="1"/>
</dbReference>
<feature type="region of interest" description="Disordered" evidence="3">
    <location>
        <begin position="1"/>
        <end position="46"/>
    </location>
</feature>
<dbReference type="Gene3D" id="1.10.10.10">
    <property type="entry name" value="Winged helix-like DNA-binding domain superfamily/Winged helix DNA-binding domain"/>
    <property type="match status" value="1"/>
</dbReference>
<sequence length="747" mass="80069">MAATFSYAQAAKGISPTQPSNTPPESTALVSKSDEQASVDSLQPNAGTAALKADTASDVDLAAVNGEKEVRVADTKADVSGTSSPATGTIQTSMLSKDDEASSIPSGNSESTWDKQSQVSGSDKQNGPAEGTKGKASGKEKPAPPKELKAAPLPIVNIWQQRKEAQEAKVKAAAALKPSAKPGLSKPPPETSSIPGENHDQSRPGNKKKGGDVSDRKKGDGLKGREDHAPVPPVADATLWPTPKVAQGEEKKKAHERSEKAEKSPVIRPHGKEKWTPVPYVPTAVFNTPLPSAARRGGRSTRGGRDTTRNGSHGPGSGSEKASSGQTAQGSTTKHTAAGERGRNEPNSARANSLPAPSRRSNSADNAPVDARKAPITDRTRGPKGTDGVNASTIKHINGEAFSRNAKPFPRNHEGAHKGGDYTSKNSPLSVDTHTALRPGPNPERHLESGPKSADFSSLHSDRKDREFSREVRSERGRGSHRGRGGGHVGYNGSQTSTFPNNHMAPQNFIHPKSFGFNDRRGQHALTNGSRGHAMTMRSPSLPNSNTMYNMYPFPTDINTMYGYQPVQPGPMSAVPYQPYVEQYSVVSMITMQLEYYFSVDNLCKDIYLRKHMDSQGFVGLNVIANFKRIKSLTEDFDMIRHVARQLKVAEHFVGEDGIDRLRPRDKWEQWVLPIDQREPSAQHAGPITSTSHNDTTASQIHVDGATNGLVPSSLTNGTIPSKTALSSAAPEFSPSNGLHSRTEISN</sequence>
<dbReference type="PANTHER" id="PTHR22792:SF132">
    <property type="entry name" value="LA-RELATED PROTEIN 1"/>
    <property type="match status" value="1"/>
</dbReference>
<keyword evidence="1 2" id="KW-0694">RNA-binding</keyword>
<dbReference type="InterPro" id="IPR036390">
    <property type="entry name" value="WH_DNA-bd_sf"/>
</dbReference>
<feature type="compositionally biased region" description="Basic and acidic residues" evidence="3">
    <location>
        <begin position="137"/>
        <end position="149"/>
    </location>
</feature>
<dbReference type="SUPFAM" id="SSF46785">
    <property type="entry name" value="Winged helix' DNA-binding domain"/>
    <property type="match status" value="1"/>
</dbReference>
<evidence type="ECO:0000256" key="3">
    <source>
        <dbReference type="SAM" id="MobiDB-lite"/>
    </source>
</evidence>
<evidence type="ECO:0000256" key="1">
    <source>
        <dbReference type="ARBA" id="ARBA00022884"/>
    </source>
</evidence>
<accession>A0ABR4M695</accession>
<evidence type="ECO:0000313" key="5">
    <source>
        <dbReference type="EMBL" id="KAL2872120.1"/>
    </source>
</evidence>
<feature type="compositionally biased region" description="Low complexity" evidence="3">
    <location>
        <begin position="171"/>
        <end position="181"/>
    </location>
</feature>
<dbReference type="CDD" id="cd07323">
    <property type="entry name" value="LAM"/>
    <property type="match status" value="1"/>
</dbReference>
<evidence type="ECO:0000256" key="2">
    <source>
        <dbReference type="PROSITE-ProRule" id="PRU00332"/>
    </source>
</evidence>
<evidence type="ECO:0000313" key="6">
    <source>
        <dbReference type="Proteomes" id="UP001610432"/>
    </source>
</evidence>
<name>A0ABR4M695_9EURO</name>
<feature type="compositionally biased region" description="Basic and acidic residues" evidence="3">
    <location>
        <begin position="66"/>
        <end position="77"/>
    </location>
</feature>
<dbReference type="InterPro" id="IPR036388">
    <property type="entry name" value="WH-like_DNA-bd_sf"/>
</dbReference>
<dbReference type="PROSITE" id="PS50961">
    <property type="entry name" value="HTH_LA"/>
    <property type="match status" value="1"/>
</dbReference>
<dbReference type="RefSeq" id="XP_070891099.1">
    <property type="nucleotide sequence ID" value="XM_071035718.1"/>
</dbReference>
<dbReference type="PANTHER" id="PTHR22792">
    <property type="entry name" value="LUPUS LA PROTEIN-RELATED"/>
    <property type="match status" value="1"/>
</dbReference>
<comment type="caution">
    <text evidence="5">The sequence shown here is derived from an EMBL/GenBank/DDBJ whole genome shotgun (WGS) entry which is preliminary data.</text>
</comment>
<feature type="compositionally biased region" description="Polar residues" evidence="3">
    <location>
        <begin position="423"/>
        <end position="433"/>
    </location>
</feature>
<dbReference type="InterPro" id="IPR045180">
    <property type="entry name" value="La_dom_prot"/>
</dbReference>
<proteinExistence type="predicted"/>
<feature type="compositionally biased region" description="Basic and acidic residues" evidence="3">
    <location>
        <begin position="161"/>
        <end position="170"/>
    </location>
</feature>
<feature type="compositionally biased region" description="Polar residues" evidence="3">
    <location>
        <begin position="80"/>
        <end position="95"/>
    </location>
</feature>
<feature type="domain" description="HTH La-type RNA-binding" evidence="4">
    <location>
        <begin position="580"/>
        <end position="674"/>
    </location>
</feature>
<evidence type="ECO:0000259" key="4">
    <source>
        <dbReference type="PROSITE" id="PS50961"/>
    </source>
</evidence>
<feature type="compositionally biased region" description="Polar residues" evidence="3">
    <location>
        <begin position="734"/>
        <end position="747"/>
    </location>
</feature>
<feature type="compositionally biased region" description="Basic and acidic residues" evidence="3">
    <location>
        <begin position="209"/>
        <end position="229"/>
    </location>
</feature>
<dbReference type="GeneID" id="98150790"/>
<reference evidence="5 6" key="1">
    <citation type="submission" date="2024-07" db="EMBL/GenBank/DDBJ databases">
        <title>Section-level genome sequencing and comparative genomics of Aspergillus sections Usti and Cavernicolus.</title>
        <authorList>
            <consortium name="Lawrence Berkeley National Laboratory"/>
            <person name="Nybo J.L."/>
            <person name="Vesth T.C."/>
            <person name="Theobald S."/>
            <person name="Frisvad J.C."/>
            <person name="Larsen T.O."/>
            <person name="Kjaerboelling I."/>
            <person name="Rothschild-Mancinelli K."/>
            <person name="Lyhne E.K."/>
            <person name="Kogle M.E."/>
            <person name="Barry K."/>
            <person name="Clum A."/>
            <person name="Na H."/>
            <person name="Ledsgaard L."/>
            <person name="Lin J."/>
            <person name="Lipzen A."/>
            <person name="Kuo A."/>
            <person name="Riley R."/>
            <person name="Mondo S."/>
            <person name="Labutti K."/>
            <person name="Haridas S."/>
            <person name="Pangalinan J."/>
            <person name="Salamov A.A."/>
            <person name="Simmons B.A."/>
            <person name="Magnuson J.K."/>
            <person name="Chen J."/>
            <person name="Drula E."/>
            <person name="Henrissat B."/>
            <person name="Wiebenga A."/>
            <person name="Lubbers R.J."/>
            <person name="Gomes A.C."/>
            <person name="Macurrencykelacurrency M.R."/>
            <person name="Stajich J."/>
            <person name="Grigoriev I.V."/>
            <person name="Mortensen U.H."/>
            <person name="De Vries R.P."/>
            <person name="Baker S.E."/>
            <person name="Andersen M.R."/>
        </authorList>
    </citation>
    <scope>NUCLEOTIDE SEQUENCE [LARGE SCALE GENOMIC DNA]</scope>
    <source>
        <strain evidence="5 6">CBS 449.75</strain>
    </source>
</reference>
<keyword evidence="6" id="KW-1185">Reference proteome</keyword>
<organism evidence="5 6">
    <name type="scientific">Aspergillus lucknowensis</name>
    <dbReference type="NCBI Taxonomy" id="176173"/>
    <lineage>
        <taxon>Eukaryota</taxon>
        <taxon>Fungi</taxon>
        <taxon>Dikarya</taxon>
        <taxon>Ascomycota</taxon>
        <taxon>Pezizomycotina</taxon>
        <taxon>Eurotiomycetes</taxon>
        <taxon>Eurotiomycetidae</taxon>
        <taxon>Eurotiales</taxon>
        <taxon>Aspergillaceae</taxon>
        <taxon>Aspergillus</taxon>
        <taxon>Aspergillus subgen. Nidulantes</taxon>
    </lineage>
</organism>
<feature type="compositionally biased region" description="Basic and acidic residues" evidence="3">
    <location>
        <begin position="370"/>
        <end position="381"/>
    </location>
</feature>
<feature type="compositionally biased region" description="Basic and acidic residues" evidence="3">
    <location>
        <begin position="247"/>
        <end position="275"/>
    </location>
</feature>
<dbReference type="InterPro" id="IPR006630">
    <property type="entry name" value="La_HTH"/>
</dbReference>
<feature type="region of interest" description="Disordered" evidence="3">
    <location>
        <begin position="64"/>
        <end position="490"/>
    </location>
</feature>
<feature type="compositionally biased region" description="Basic and acidic residues" evidence="3">
    <location>
        <begin position="411"/>
        <end position="420"/>
    </location>
</feature>
<feature type="compositionally biased region" description="Polar residues" evidence="3">
    <location>
        <begin position="320"/>
        <end position="335"/>
    </location>
</feature>
<dbReference type="Pfam" id="PF05383">
    <property type="entry name" value="La"/>
    <property type="match status" value="1"/>
</dbReference>